<protein>
    <recommendedName>
        <fullName evidence="2">Transposase Tc1-like domain-containing protein</fullName>
    </recommendedName>
</protein>
<gene>
    <name evidence="3" type="ORF">BGZ97_009813</name>
</gene>
<dbReference type="OrthoDB" id="2435238at2759"/>
<evidence type="ECO:0000313" key="4">
    <source>
        <dbReference type="Proteomes" id="UP000823405"/>
    </source>
</evidence>
<feature type="region of interest" description="Disordered" evidence="1">
    <location>
        <begin position="31"/>
        <end position="52"/>
    </location>
</feature>
<dbReference type="GO" id="GO:0006313">
    <property type="term" value="P:DNA transposition"/>
    <property type="evidence" value="ECO:0007669"/>
    <property type="project" value="InterPro"/>
</dbReference>
<feature type="domain" description="Transposase Tc1-like" evidence="2">
    <location>
        <begin position="52"/>
        <end position="123"/>
    </location>
</feature>
<evidence type="ECO:0000256" key="1">
    <source>
        <dbReference type="SAM" id="MobiDB-lite"/>
    </source>
</evidence>
<name>A0A9P6QN41_9FUNG</name>
<dbReference type="Proteomes" id="UP000823405">
    <property type="component" value="Unassembled WGS sequence"/>
</dbReference>
<dbReference type="InterPro" id="IPR002492">
    <property type="entry name" value="Transposase_Tc1-like"/>
</dbReference>
<proteinExistence type="predicted"/>
<accession>A0A9P6QN41</accession>
<sequence>MGLLRNGKSVGDVSGTLRISKPSVLKFRKGDLENIPPSKAGRPSKVSKRTRRHLAREYDAGKITTRREGQRLVQSAEVAHVHERTIDKFLKMEGLKTYVQRKKPRLTQEQIAARYQFAKDHLK</sequence>
<keyword evidence="4" id="KW-1185">Reference proteome</keyword>
<dbReference type="Pfam" id="PF01498">
    <property type="entry name" value="HTH_Tnp_Tc3_2"/>
    <property type="match status" value="1"/>
</dbReference>
<evidence type="ECO:0000313" key="3">
    <source>
        <dbReference type="EMBL" id="KAG0277955.1"/>
    </source>
</evidence>
<comment type="caution">
    <text evidence="3">The sequence shown here is derived from an EMBL/GenBank/DDBJ whole genome shotgun (WGS) entry which is preliminary data.</text>
</comment>
<reference evidence="3" key="1">
    <citation type="journal article" date="2020" name="Fungal Divers.">
        <title>Resolving the Mortierellaceae phylogeny through synthesis of multi-gene phylogenetics and phylogenomics.</title>
        <authorList>
            <person name="Vandepol N."/>
            <person name="Liber J."/>
            <person name="Desiro A."/>
            <person name="Na H."/>
            <person name="Kennedy M."/>
            <person name="Barry K."/>
            <person name="Grigoriev I.V."/>
            <person name="Miller A.N."/>
            <person name="O'Donnell K."/>
            <person name="Stajich J.E."/>
            <person name="Bonito G."/>
        </authorList>
    </citation>
    <scope>NUCLEOTIDE SEQUENCE</scope>
    <source>
        <strain evidence="3">NVP60</strain>
    </source>
</reference>
<dbReference type="GO" id="GO:0015074">
    <property type="term" value="P:DNA integration"/>
    <property type="evidence" value="ECO:0007669"/>
    <property type="project" value="InterPro"/>
</dbReference>
<organism evidence="3 4">
    <name type="scientific">Linnemannia gamsii</name>
    <dbReference type="NCBI Taxonomy" id="64522"/>
    <lineage>
        <taxon>Eukaryota</taxon>
        <taxon>Fungi</taxon>
        <taxon>Fungi incertae sedis</taxon>
        <taxon>Mucoromycota</taxon>
        <taxon>Mortierellomycotina</taxon>
        <taxon>Mortierellomycetes</taxon>
        <taxon>Mortierellales</taxon>
        <taxon>Mortierellaceae</taxon>
        <taxon>Linnemannia</taxon>
    </lineage>
</organism>
<dbReference type="EMBL" id="JAAAIN010004831">
    <property type="protein sequence ID" value="KAG0277955.1"/>
    <property type="molecule type" value="Genomic_DNA"/>
</dbReference>
<dbReference type="GO" id="GO:0003677">
    <property type="term" value="F:DNA binding"/>
    <property type="evidence" value="ECO:0007669"/>
    <property type="project" value="InterPro"/>
</dbReference>
<dbReference type="AlphaFoldDB" id="A0A9P6QN41"/>
<evidence type="ECO:0000259" key="2">
    <source>
        <dbReference type="Pfam" id="PF01498"/>
    </source>
</evidence>